<reference evidence="1" key="1">
    <citation type="journal article" date="2020" name="Nature">
        <title>Giant virus diversity and host interactions through global metagenomics.</title>
        <authorList>
            <person name="Schulz F."/>
            <person name="Roux S."/>
            <person name="Paez-Espino D."/>
            <person name="Jungbluth S."/>
            <person name="Walsh D.A."/>
            <person name="Denef V.J."/>
            <person name="McMahon K.D."/>
            <person name="Konstantinidis K.T."/>
            <person name="Eloe-Fadrosh E.A."/>
            <person name="Kyrpides N.C."/>
            <person name="Woyke T."/>
        </authorList>
    </citation>
    <scope>NUCLEOTIDE SEQUENCE</scope>
    <source>
        <strain evidence="1">GVMAG-S-ERX555967-131</strain>
    </source>
</reference>
<name>A0A6C0F5Y9_9ZZZZ</name>
<dbReference type="AlphaFoldDB" id="A0A6C0F5Y9"/>
<protein>
    <submittedName>
        <fullName evidence="1">Uncharacterized protein</fullName>
    </submittedName>
</protein>
<accession>A0A6C0F5Y9</accession>
<dbReference type="EMBL" id="MN738791">
    <property type="protein sequence ID" value="QHT37247.1"/>
    <property type="molecule type" value="Genomic_DNA"/>
</dbReference>
<evidence type="ECO:0000313" key="1">
    <source>
        <dbReference type="EMBL" id="QHT37247.1"/>
    </source>
</evidence>
<organism evidence="1">
    <name type="scientific">viral metagenome</name>
    <dbReference type="NCBI Taxonomy" id="1070528"/>
    <lineage>
        <taxon>unclassified sequences</taxon>
        <taxon>metagenomes</taxon>
        <taxon>organismal metagenomes</taxon>
    </lineage>
</organism>
<proteinExistence type="predicted"/>
<sequence length="152" mass="18159">MKIHLALILVIIVLLLNKNNNVESMDCINCNKIYKNQDKACVNKFSNTCKNFKQKKSCKLWRCMSQQGCFKNGSIHNHKNIFKWIDLQEPPQCYLDRGFRLRRSKNLKPLVEEQIEDMYSYFLFYKPKPKYPLDLKPKPKYPLDLKPKPKYP</sequence>